<proteinExistence type="predicted"/>
<comment type="caution">
    <text evidence="1">The sequence shown here is derived from an EMBL/GenBank/DDBJ whole genome shotgun (WGS) entry which is preliminary data.</text>
</comment>
<sequence>LPGCRVTADEVTFQNFGAEANATGPYGLDVADAVEEFRAFYSKIGGGGGVIAFLLIN</sequence>
<protein>
    <submittedName>
        <fullName evidence="1">Uncharacterized protein</fullName>
    </submittedName>
</protein>
<feature type="non-terminal residue" evidence="1">
    <location>
        <position position="1"/>
    </location>
</feature>
<evidence type="ECO:0000313" key="1">
    <source>
        <dbReference type="EMBL" id="KKL10399.1"/>
    </source>
</evidence>
<dbReference type="EMBL" id="LAZR01042076">
    <property type="protein sequence ID" value="KKL10399.1"/>
    <property type="molecule type" value="Genomic_DNA"/>
</dbReference>
<reference evidence="1" key="1">
    <citation type="journal article" date="2015" name="Nature">
        <title>Complex archaea that bridge the gap between prokaryotes and eukaryotes.</title>
        <authorList>
            <person name="Spang A."/>
            <person name="Saw J.H."/>
            <person name="Jorgensen S.L."/>
            <person name="Zaremba-Niedzwiedzka K."/>
            <person name="Martijn J."/>
            <person name="Lind A.E."/>
            <person name="van Eijk R."/>
            <person name="Schleper C."/>
            <person name="Guy L."/>
            <person name="Ettema T.J."/>
        </authorList>
    </citation>
    <scope>NUCLEOTIDE SEQUENCE</scope>
</reference>
<gene>
    <name evidence="1" type="ORF">LCGC14_2556220</name>
</gene>
<accession>A0A0F9ALD2</accession>
<name>A0A0F9ALD2_9ZZZZ</name>
<organism evidence="1">
    <name type="scientific">marine sediment metagenome</name>
    <dbReference type="NCBI Taxonomy" id="412755"/>
    <lineage>
        <taxon>unclassified sequences</taxon>
        <taxon>metagenomes</taxon>
        <taxon>ecological metagenomes</taxon>
    </lineage>
</organism>
<dbReference type="AlphaFoldDB" id="A0A0F9ALD2"/>